<evidence type="ECO:0000313" key="2">
    <source>
        <dbReference type="EMBL" id="QKG83114.1"/>
    </source>
</evidence>
<dbReference type="Proteomes" id="UP000503088">
    <property type="component" value="Chromosome"/>
</dbReference>
<reference evidence="2 3" key="1">
    <citation type="submission" date="2020-01" db="EMBL/GenBank/DDBJ databases">
        <authorList>
            <person name="Gulvik C.A."/>
            <person name="Batra D.G."/>
        </authorList>
    </citation>
    <scope>NUCLEOTIDE SEQUENCE [LARGE SCALE GENOMIC DNA]</scope>
    <source>
        <strain evidence="2 3">W9323</strain>
    </source>
</reference>
<organism evidence="2 3">
    <name type="scientific">Kroppenstedtia pulmonis</name>
    <dbReference type="NCBI Taxonomy" id="1380685"/>
    <lineage>
        <taxon>Bacteria</taxon>
        <taxon>Bacillati</taxon>
        <taxon>Bacillota</taxon>
        <taxon>Bacilli</taxon>
        <taxon>Bacillales</taxon>
        <taxon>Thermoactinomycetaceae</taxon>
        <taxon>Kroppenstedtia</taxon>
    </lineage>
</organism>
<name>A0A7D4CCV0_9BACL</name>
<keyword evidence="1" id="KW-0472">Membrane</keyword>
<proteinExistence type="predicted"/>
<keyword evidence="3" id="KW-1185">Reference proteome</keyword>
<evidence type="ECO:0000313" key="3">
    <source>
        <dbReference type="Proteomes" id="UP000503088"/>
    </source>
</evidence>
<protein>
    <recommendedName>
        <fullName evidence="4">MFS transporter</fullName>
    </recommendedName>
</protein>
<gene>
    <name evidence="2" type="ORF">GXN76_00660</name>
</gene>
<feature type="transmembrane region" description="Helical" evidence="1">
    <location>
        <begin position="46"/>
        <end position="66"/>
    </location>
</feature>
<dbReference type="AlphaFoldDB" id="A0A7D4CCV0"/>
<evidence type="ECO:0008006" key="4">
    <source>
        <dbReference type="Google" id="ProtNLM"/>
    </source>
</evidence>
<dbReference type="EMBL" id="CP048104">
    <property type="protein sequence ID" value="QKG83114.1"/>
    <property type="molecule type" value="Genomic_DNA"/>
</dbReference>
<evidence type="ECO:0000256" key="1">
    <source>
        <dbReference type="SAM" id="Phobius"/>
    </source>
</evidence>
<dbReference type="KEGG" id="kpul:GXN76_00660"/>
<sequence>MSHLFKNKAFLIITGSDLLQNLAIWIRNMGILYFIMKPVAVSLITALEYLPIFVFSFIGGALANYFSRHQD</sequence>
<keyword evidence="1" id="KW-1133">Transmembrane helix</keyword>
<keyword evidence="1" id="KW-0812">Transmembrane</keyword>
<accession>A0A7D4CCV0</accession>